<name>A0A411ECQ0_9FLAO</name>
<gene>
    <name evidence="1" type="ORF">EQY75_13225</name>
</gene>
<protein>
    <recommendedName>
        <fullName evidence="3">CBM-cenC domain-containing protein</fullName>
    </recommendedName>
</protein>
<keyword evidence="2" id="KW-1185">Reference proteome</keyword>
<evidence type="ECO:0008006" key="3">
    <source>
        <dbReference type="Google" id="ProtNLM"/>
    </source>
</evidence>
<dbReference type="Proteomes" id="UP000290889">
    <property type="component" value="Chromosome"/>
</dbReference>
<dbReference type="KEGG" id="mur:EQY75_13225"/>
<evidence type="ECO:0000313" key="2">
    <source>
        <dbReference type="Proteomes" id="UP000290889"/>
    </source>
</evidence>
<proteinExistence type="predicted"/>
<evidence type="ECO:0000313" key="1">
    <source>
        <dbReference type="EMBL" id="QBA65408.1"/>
    </source>
</evidence>
<dbReference type="EMBL" id="CP035544">
    <property type="protein sequence ID" value="QBA65408.1"/>
    <property type="molecule type" value="Genomic_DNA"/>
</dbReference>
<dbReference type="RefSeq" id="WP_129606611.1">
    <property type="nucleotide sequence ID" value="NZ_CP035544.1"/>
</dbReference>
<dbReference type="Gene3D" id="2.60.120.260">
    <property type="entry name" value="Galactose-binding domain-like"/>
    <property type="match status" value="1"/>
</dbReference>
<sequence>MLNYTEDFQDETWFRDEAQVVNNITEDPFDKPTADLLDISDNPKESRIYQFLDSIPEGEYIFSLFLKAPPGTEGKYAIGMEFNGDKRLWNKSIVSLNDSSWTRASVRLKTEGTGRLTVFPAYALIKGSTMDKVYAWGAQLEQVNSDKSADLYCGRNTFKGGSSNAYFFIQE</sequence>
<reference evidence="1 2" key="1">
    <citation type="submission" date="2019-01" db="EMBL/GenBank/DDBJ databases">
        <title>Muriicola soli sp. nov., isolated from soil.</title>
        <authorList>
            <person name="Kang H.J."/>
            <person name="Kim S.B."/>
        </authorList>
    </citation>
    <scope>NUCLEOTIDE SEQUENCE [LARGE SCALE GENOMIC DNA]</scope>
    <source>
        <strain evidence="1 2">MMS17-SY002</strain>
    </source>
</reference>
<dbReference type="AlphaFoldDB" id="A0A411ECQ0"/>
<organism evidence="1 2">
    <name type="scientific">Muriicola soli</name>
    <dbReference type="NCBI Taxonomy" id="2507538"/>
    <lineage>
        <taxon>Bacteria</taxon>
        <taxon>Pseudomonadati</taxon>
        <taxon>Bacteroidota</taxon>
        <taxon>Flavobacteriia</taxon>
        <taxon>Flavobacteriales</taxon>
        <taxon>Flavobacteriaceae</taxon>
        <taxon>Muriicola</taxon>
    </lineage>
</organism>
<accession>A0A411ECQ0</accession>